<reference evidence="3 4" key="1">
    <citation type="submission" date="2023-12" db="EMBL/GenBank/DDBJ databases">
        <title>A high-quality genome assembly for Dillenia turbinata (Dilleniales).</title>
        <authorList>
            <person name="Chanderbali A."/>
        </authorList>
    </citation>
    <scope>NUCLEOTIDE SEQUENCE [LARGE SCALE GENOMIC DNA]</scope>
    <source>
        <strain evidence="3">LSX21</strain>
        <tissue evidence="3">Leaf</tissue>
    </source>
</reference>
<dbReference type="GO" id="GO:0046872">
    <property type="term" value="F:metal ion binding"/>
    <property type="evidence" value="ECO:0007669"/>
    <property type="project" value="UniProtKB-KW"/>
</dbReference>
<protein>
    <submittedName>
        <fullName evidence="3">Uncharacterized protein</fullName>
    </submittedName>
</protein>
<keyword evidence="4" id="KW-1185">Reference proteome</keyword>
<sequence length="76" mass="8860">MVMDLFAAGKDAEVFWNQKFTFKYTYHDWKHLTHIKLKIMEKRLLTDSFAGETIFYIGGILTEACDQGFIELKPAP</sequence>
<evidence type="ECO:0000256" key="1">
    <source>
        <dbReference type="ARBA" id="ARBA00022723"/>
    </source>
</evidence>
<evidence type="ECO:0000256" key="2">
    <source>
        <dbReference type="ARBA" id="ARBA00022837"/>
    </source>
</evidence>
<gene>
    <name evidence="3" type="ORF">RJ641_016031</name>
</gene>
<keyword evidence="1" id="KW-0479">Metal-binding</keyword>
<evidence type="ECO:0000313" key="4">
    <source>
        <dbReference type="Proteomes" id="UP001370490"/>
    </source>
</evidence>
<organism evidence="3 4">
    <name type="scientific">Dillenia turbinata</name>
    <dbReference type="NCBI Taxonomy" id="194707"/>
    <lineage>
        <taxon>Eukaryota</taxon>
        <taxon>Viridiplantae</taxon>
        <taxon>Streptophyta</taxon>
        <taxon>Embryophyta</taxon>
        <taxon>Tracheophyta</taxon>
        <taxon>Spermatophyta</taxon>
        <taxon>Magnoliopsida</taxon>
        <taxon>eudicotyledons</taxon>
        <taxon>Gunneridae</taxon>
        <taxon>Pentapetalae</taxon>
        <taxon>Dilleniales</taxon>
        <taxon>Dilleniaceae</taxon>
        <taxon>Dillenia</taxon>
    </lineage>
</organism>
<keyword evidence="2" id="KW-0106">Calcium</keyword>
<comment type="caution">
    <text evidence="3">The sequence shown here is derived from an EMBL/GenBank/DDBJ whole genome shotgun (WGS) entry which is preliminary data.</text>
</comment>
<dbReference type="InterPro" id="IPR035892">
    <property type="entry name" value="C2_domain_sf"/>
</dbReference>
<name>A0AAN8V365_9MAGN</name>
<dbReference type="SUPFAM" id="SSF49562">
    <property type="entry name" value="C2 domain (Calcium/lipid-binding domain, CaLB)"/>
    <property type="match status" value="1"/>
</dbReference>
<dbReference type="AlphaFoldDB" id="A0AAN8V365"/>
<dbReference type="Proteomes" id="UP001370490">
    <property type="component" value="Unassembled WGS sequence"/>
</dbReference>
<accession>A0AAN8V365</accession>
<evidence type="ECO:0000313" key="3">
    <source>
        <dbReference type="EMBL" id="KAK6920127.1"/>
    </source>
</evidence>
<proteinExistence type="predicted"/>
<dbReference type="PANTHER" id="PTHR46502">
    <property type="entry name" value="C2 DOMAIN-CONTAINING"/>
    <property type="match status" value="1"/>
</dbReference>
<dbReference type="EMBL" id="JBAMMX010000021">
    <property type="protein sequence ID" value="KAK6920127.1"/>
    <property type="molecule type" value="Genomic_DNA"/>
</dbReference>
<dbReference type="PANTHER" id="PTHR46502:SF14">
    <property type="entry name" value="CALCIUM-DEPENDENT LIPID-BINDING (CALB DOMAIN) FAMILY PROTEIN"/>
    <property type="match status" value="1"/>
</dbReference>